<feature type="transmembrane region" description="Helical" evidence="6">
    <location>
        <begin position="25"/>
        <end position="44"/>
    </location>
</feature>
<feature type="transmembrane region" description="Helical" evidence="6">
    <location>
        <begin position="208"/>
        <end position="226"/>
    </location>
</feature>
<dbReference type="GO" id="GO:0015171">
    <property type="term" value="F:amino acid transmembrane transporter activity"/>
    <property type="evidence" value="ECO:0007669"/>
    <property type="project" value="TreeGrafter"/>
</dbReference>
<proteinExistence type="predicted"/>
<dbReference type="EMBL" id="CAEZSD010000028">
    <property type="protein sequence ID" value="CAB4531075.1"/>
    <property type="molecule type" value="Genomic_DNA"/>
</dbReference>
<accession>A0A6J6AX07</accession>
<protein>
    <submittedName>
        <fullName evidence="7">Unannotated protein</fullName>
    </submittedName>
</protein>
<evidence type="ECO:0000256" key="3">
    <source>
        <dbReference type="ARBA" id="ARBA00022692"/>
    </source>
</evidence>
<sequence length="228" mass="24040">MANQHSVNAGTTTLATVIPTRLPEYLVAAMIIILAPGPSVLFVIARAIAWGRKVSVLTVAGNVSGSLVLSSLVALGLGPILQRSHFAYLAVQWGGGLYLIYLGIDAIRKRAVHAADMTNQGPVVPTAAQSIRDGFWVGVLNPKAIVFFAAVLPQFVDIDGGHVTAQLLFMGLVFCVLAFISDGTWGLLAGTARQWLATDARRLERLRATGGSVMITLGVLVLISALRG</sequence>
<feature type="transmembrane region" description="Helical" evidence="6">
    <location>
        <begin position="56"/>
        <end position="80"/>
    </location>
</feature>
<feature type="transmembrane region" description="Helical" evidence="6">
    <location>
        <begin position="135"/>
        <end position="155"/>
    </location>
</feature>
<evidence type="ECO:0000313" key="7">
    <source>
        <dbReference type="EMBL" id="CAB4531075.1"/>
    </source>
</evidence>
<evidence type="ECO:0000256" key="2">
    <source>
        <dbReference type="ARBA" id="ARBA00022475"/>
    </source>
</evidence>
<keyword evidence="5 6" id="KW-0472">Membrane</keyword>
<dbReference type="Pfam" id="PF01810">
    <property type="entry name" value="LysE"/>
    <property type="match status" value="1"/>
</dbReference>
<keyword evidence="4 6" id="KW-1133">Transmembrane helix</keyword>
<organism evidence="7">
    <name type="scientific">freshwater metagenome</name>
    <dbReference type="NCBI Taxonomy" id="449393"/>
    <lineage>
        <taxon>unclassified sequences</taxon>
        <taxon>metagenomes</taxon>
        <taxon>ecological metagenomes</taxon>
    </lineage>
</organism>
<name>A0A6J6AX07_9ZZZZ</name>
<gene>
    <name evidence="7" type="ORF">UFOPK1399_00368</name>
</gene>
<feature type="transmembrane region" description="Helical" evidence="6">
    <location>
        <begin position="167"/>
        <end position="188"/>
    </location>
</feature>
<dbReference type="AlphaFoldDB" id="A0A6J6AX07"/>
<dbReference type="InterPro" id="IPR001123">
    <property type="entry name" value="LeuE-type"/>
</dbReference>
<dbReference type="PANTHER" id="PTHR30086">
    <property type="entry name" value="ARGININE EXPORTER PROTEIN ARGO"/>
    <property type="match status" value="1"/>
</dbReference>
<reference evidence="7" key="1">
    <citation type="submission" date="2020-05" db="EMBL/GenBank/DDBJ databases">
        <authorList>
            <person name="Chiriac C."/>
            <person name="Salcher M."/>
            <person name="Ghai R."/>
            <person name="Kavagutti S V."/>
        </authorList>
    </citation>
    <scope>NUCLEOTIDE SEQUENCE</scope>
</reference>
<evidence type="ECO:0000256" key="1">
    <source>
        <dbReference type="ARBA" id="ARBA00004651"/>
    </source>
</evidence>
<dbReference type="PIRSF" id="PIRSF006324">
    <property type="entry name" value="LeuE"/>
    <property type="match status" value="1"/>
</dbReference>
<keyword evidence="3 6" id="KW-0812">Transmembrane</keyword>
<keyword evidence="2" id="KW-1003">Cell membrane</keyword>
<dbReference type="PANTHER" id="PTHR30086:SF20">
    <property type="entry name" value="ARGININE EXPORTER PROTEIN ARGO-RELATED"/>
    <property type="match status" value="1"/>
</dbReference>
<evidence type="ECO:0000256" key="4">
    <source>
        <dbReference type="ARBA" id="ARBA00022989"/>
    </source>
</evidence>
<feature type="transmembrane region" description="Helical" evidence="6">
    <location>
        <begin position="86"/>
        <end position="104"/>
    </location>
</feature>
<evidence type="ECO:0000256" key="5">
    <source>
        <dbReference type="ARBA" id="ARBA00023136"/>
    </source>
</evidence>
<dbReference type="GO" id="GO:0005886">
    <property type="term" value="C:plasma membrane"/>
    <property type="evidence" value="ECO:0007669"/>
    <property type="project" value="UniProtKB-SubCell"/>
</dbReference>
<comment type="subcellular location">
    <subcellularLocation>
        <location evidence="1">Cell membrane</location>
        <topology evidence="1">Multi-pass membrane protein</topology>
    </subcellularLocation>
</comment>
<evidence type="ECO:0000256" key="6">
    <source>
        <dbReference type="SAM" id="Phobius"/>
    </source>
</evidence>